<dbReference type="Ensembl" id="ENSLOCT00000004196.1">
    <property type="protein sequence ID" value="ENSLOCP00000004188.1"/>
    <property type="gene ID" value="ENSLOCG00000003544.1"/>
</dbReference>
<evidence type="ECO:0000313" key="2">
    <source>
        <dbReference type="Proteomes" id="UP000018468"/>
    </source>
</evidence>
<dbReference type="FunCoup" id="W5M730">
    <property type="interactions" value="338"/>
</dbReference>
<accession>W5M730</accession>
<sequence length="147" mass="16092">MSCCRIVFCCESASRSGNMSTVLPDVAEEVLKDIRKAYQETSQIPDELLLVLKFVFGSSALYALDLVDHRAVTCVTSPSGRKVFQVVGSSGRLYTCYSSCHYCPCPSFTFSVLRRNNSLLVLQSSEAGLWSTEELPGHSGSGDCREC</sequence>
<name>W5M730_LEPOC</name>
<dbReference type="EMBL" id="AHAT01005687">
    <property type="status" value="NOT_ANNOTATED_CDS"/>
    <property type="molecule type" value="Genomic_DNA"/>
</dbReference>
<dbReference type="HOGENOM" id="CLU_132858_2_0_1"/>
<dbReference type="GeneTree" id="ENSGT00390000017523"/>
<dbReference type="CTD" id="125150"/>
<reference evidence="1" key="2">
    <citation type="submission" date="2025-08" db="UniProtKB">
        <authorList>
            <consortium name="Ensembl"/>
        </authorList>
    </citation>
    <scope>IDENTIFICATION</scope>
</reference>
<reference evidence="2" key="1">
    <citation type="submission" date="2011-12" db="EMBL/GenBank/DDBJ databases">
        <title>The Draft Genome of Lepisosteus oculatus.</title>
        <authorList>
            <consortium name="The Broad Institute Genome Assembly &amp; Analysis Group"/>
            <consortium name="Computational R&amp;D Group"/>
            <consortium name="and Sequencing Platform"/>
            <person name="Di Palma F."/>
            <person name="Alfoldi J."/>
            <person name="Johnson J."/>
            <person name="Berlin A."/>
            <person name="Gnerre S."/>
            <person name="Jaffe D."/>
            <person name="MacCallum I."/>
            <person name="Young S."/>
            <person name="Walker B.J."/>
            <person name="Lander E.S."/>
            <person name="Lindblad-Toh K."/>
        </authorList>
    </citation>
    <scope>NUCLEOTIDE SEQUENCE [LARGE SCALE GENOMIC DNA]</scope>
</reference>
<dbReference type="GO" id="GO:0097196">
    <property type="term" value="C:Shu complex"/>
    <property type="evidence" value="ECO:0000318"/>
    <property type="project" value="GO_Central"/>
</dbReference>
<keyword evidence="2" id="KW-1185">Reference proteome</keyword>
<dbReference type="RefSeq" id="XP_069040650.1">
    <property type="nucleotide sequence ID" value="XM_069184549.1"/>
</dbReference>
<dbReference type="STRING" id="7918.ENSLOCP00000004188"/>
<dbReference type="Bgee" id="ENSLOCG00000003544">
    <property type="expression patterns" value="Expressed in ovary and 7 other cell types or tissues"/>
</dbReference>
<dbReference type="EMBL" id="AHAT01005689">
    <property type="status" value="NOT_ANNOTATED_CDS"/>
    <property type="molecule type" value="Genomic_DNA"/>
</dbReference>
<evidence type="ECO:0000313" key="1">
    <source>
        <dbReference type="Ensembl" id="ENSLOCP00000004188.1"/>
    </source>
</evidence>
<proteinExistence type="predicted"/>
<dbReference type="OMA" id="YTCYTSC"/>
<reference evidence="1" key="3">
    <citation type="submission" date="2025-09" db="UniProtKB">
        <authorList>
            <consortium name="Ensembl"/>
        </authorList>
    </citation>
    <scope>IDENTIFICATION</scope>
</reference>
<dbReference type="PANTHER" id="PTHR28498:SF1">
    <property type="entry name" value="ZINC FINGER SWIM DOMAIN-CONTAINING PROTEIN 7"/>
    <property type="match status" value="1"/>
</dbReference>
<dbReference type="GeneID" id="102692373"/>
<dbReference type="GO" id="GO:0000724">
    <property type="term" value="P:double-strand break repair via homologous recombination"/>
    <property type="evidence" value="ECO:0000318"/>
    <property type="project" value="GO_Central"/>
</dbReference>
<dbReference type="EMBL" id="AHAT01005686">
    <property type="status" value="NOT_ANNOTATED_CDS"/>
    <property type="molecule type" value="Genomic_DNA"/>
</dbReference>
<organism evidence="1 2">
    <name type="scientific">Lepisosteus oculatus</name>
    <name type="common">Spotted gar</name>
    <dbReference type="NCBI Taxonomy" id="7918"/>
    <lineage>
        <taxon>Eukaryota</taxon>
        <taxon>Metazoa</taxon>
        <taxon>Chordata</taxon>
        <taxon>Craniata</taxon>
        <taxon>Vertebrata</taxon>
        <taxon>Euteleostomi</taxon>
        <taxon>Actinopterygii</taxon>
        <taxon>Neopterygii</taxon>
        <taxon>Holostei</taxon>
        <taxon>Semionotiformes</taxon>
        <taxon>Lepisosteidae</taxon>
        <taxon>Lepisosteus</taxon>
    </lineage>
</organism>
<dbReference type="EMBL" id="AHAT01005685">
    <property type="status" value="NOT_ANNOTATED_CDS"/>
    <property type="molecule type" value="Genomic_DNA"/>
</dbReference>
<dbReference type="Proteomes" id="UP000018468">
    <property type="component" value="Linkage group LG22"/>
</dbReference>
<dbReference type="InParanoid" id="W5M730"/>
<dbReference type="eggNOG" id="ENOG502RZB5">
    <property type="taxonomic scope" value="Eukaryota"/>
</dbReference>
<protein>
    <submittedName>
        <fullName evidence="1">Zinc finger, SWIM-type containing 7</fullName>
    </submittedName>
</protein>
<dbReference type="AlphaFoldDB" id="W5M730"/>
<dbReference type="EMBL" id="AHAT01005688">
    <property type="status" value="NOT_ANNOTATED_CDS"/>
    <property type="molecule type" value="Genomic_DNA"/>
</dbReference>
<dbReference type="PANTHER" id="PTHR28498">
    <property type="entry name" value="ZINC FINGER SWIM DOMAIN-CONTAINING PROTEIN 7"/>
    <property type="match status" value="1"/>
</dbReference>